<sequence length="709" mass="76754">MSITTKTIKPGYYGKGSVEVAPPTADNEGPTRRLAIASDRLVTSPFEGIETGYDILEYVAKTHGTRDALGWRDIVDVHEEAKDVKKMVDGKEVTETKKWKYFQLSDYKYISYVELRERVSQIGRGLVDLGLTTDDVFNIYAATSLNWQLMAHACGSISTTIATAYDTLGPSGLTHSLNEPNCAALFTNAELLQTLLAVLPNTPSVKHVVFDGEPTQKILDSIAEARPDIKMLSVEDLRKRGEALPMTLLDGRRPSPSTVSCIMYTSGSTGPPKGVVITHANLIASVGAVHVLLGHHLTPEDAYLAYLPLAHILEYIVELIMLFVGMPTGFGRMKTLTDASVRNCDGDIKAFRPSIMVGVPAVWETIRKGILANVAKSGAIKGSVFRGAVEAKRRGTPGLAKLADSVVLSGVRAATGGRLRLAMCGGAAISKETQEFLSVALVMLLQGYGMTESCGMCAIMPPECFRYNTVGLPVASTEIKFRDVPEAGYFSCGRNGSTEERGEVCIRGPSVISGYYKRPDLNEDPTIFAPDGWFRTGDVGRWNSDGTLSLIDRIKNLVKLASGEYIALEQLESTYKSCNYVANMCVHATQDAKAPIAIIYPHEANLRAALRSGSTTSLSSNKSGESPLDPTKPLADLCAHPKVAALVLKECNAVGKKSGFKQMETLSAVILTPDEWTPESGLVTAAQKIQRTAISQKFDKQIKEAYKNQ</sequence>
<dbReference type="InterPro" id="IPR042099">
    <property type="entry name" value="ANL_N_sf"/>
</dbReference>
<evidence type="ECO:0000256" key="1">
    <source>
        <dbReference type="ARBA" id="ARBA00006432"/>
    </source>
</evidence>
<organism evidence="7 8">
    <name type="scientific">Mycena belliarum</name>
    <dbReference type="NCBI Taxonomy" id="1033014"/>
    <lineage>
        <taxon>Eukaryota</taxon>
        <taxon>Fungi</taxon>
        <taxon>Dikarya</taxon>
        <taxon>Basidiomycota</taxon>
        <taxon>Agaricomycotina</taxon>
        <taxon>Agaricomycetes</taxon>
        <taxon>Agaricomycetidae</taxon>
        <taxon>Agaricales</taxon>
        <taxon>Marasmiineae</taxon>
        <taxon>Mycenaceae</taxon>
        <taxon>Mycena</taxon>
    </lineage>
</organism>
<dbReference type="GO" id="GO:0005811">
    <property type="term" value="C:lipid droplet"/>
    <property type="evidence" value="ECO:0007669"/>
    <property type="project" value="TreeGrafter"/>
</dbReference>
<evidence type="ECO:0000256" key="2">
    <source>
        <dbReference type="ARBA" id="ARBA00022598"/>
    </source>
</evidence>
<evidence type="ECO:0000313" key="7">
    <source>
        <dbReference type="EMBL" id="KAJ7092372.1"/>
    </source>
</evidence>
<name>A0AAD6UBW2_9AGAR</name>
<proteinExistence type="inferred from homology"/>
<dbReference type="PROSITE" id="PS00455">
    <property type="entry name" value="AMP_BINDING"/>
    <property type="match status" value="1"/>
</dbReference>
<gene>
    <name evidence="7" type="ORF">B0H15DRAFT_833699</name>
</gene>
<dbReference type="Proteomes" id="UP001222325">
    <property type="component" value="Unassembled WGS sequence"/>
</dbReference>
<evidence type="ECO:0000256" key="4">
    <source>
        <dbReference type="ARBA" id="ARBA00022840"/>
    </source>
</evidence>
<dbReference type="EMBL" id="JARJCN010000018">
    <property type="protein sequence ID" value="KAJ7092372.1"/>
    <property type="molecule type" value="Genomic_DNA"/>
</dbReference>
<dbReference type="SUPFAM" id="SSF56801">
    <property type="entry name" value="Acetyl-CoA synthetase-like"/>
    <property type="match status" value="1"/>
</dbReference>
<keyword evidence="8" id="KW-1185">Reference proteome</keyword>
<dbReference type="GO" id="GO:0005524">
    <property type="term" value="F:ATP binding"/>
    <property type="evidence" value="ECO:0007669"/>
    <property type="project" value="UniProtKB-KW"/>
</dbReference>
<dbReference type="PANTHER" id="PTHR43272">
    <property type="entry name" value="LONG-CHAIN-FATTY-ACID--COA LIGASE"/>
    <property type="match status" value="1"/>
</dbReference>
<dbReference type="InterPro" id="IPR000873">
    <property type="entry name" value="AMP-dep_synth/lig_dom"/>
</dbReference>
<accession>A0AAD6UBW2</accession>
<dbReference type="Pfam" id="PF00501">
    <property type="entry name" value="AMP-binding"/>
    <property type="match status" value="1"/>
</dbReference>
<comment type="catalytic activity">
    <reaction evidence="5">
        <text>a long-chain fatty acid + ATP + CoA = a long-chain fatty acyl-CoA + AMP + diphosphate</text>
        <dbReference type="Rhea" id="RHEA:15421"/>
        <dbReference type="ChEBI" id="CHEBI:30616"/>
        <dbReference type="ChEBI" id="CHEBI:33019"/>
        <dbReference type="ChEBI" id="CHEBI:57287"/>
        <dbReference type="ChEBI" id="CHEBI:57560"/>
        <dbReference type="ChEBI" id="CHEBI:83139"/>
        <dbReference type="ChEBI" id="CHEBI:456215"/>
        <dbReference type="EC" id="6.2.1.3"/>
    </reaction>
</comment>
<evidence type="ECO:0000259" key="6">
    <source>
        <dbReference type="Pfam" id="PF00501"/>
    </source>
</evidence>
<protein>
    <submittedName>
        <fullName evidence="7">Long-chain-fatty-acid-CoA-ligase</fullName>
    </submittedName>
</protein>
<evidence type="ECO:0000256" key="5">
    <source>
        <dbReference type="ARBA" id="ARBA00036813"/>
    </source>
</evidence>
<comment type="caution">
    <text evidence="7">The sequence shown here is derived from an EMBL/GenBank/DDBJ whole genome shotgun (WGS) entry which is preliminary data.</text>
</comment>
<dbReference type="Gene3D" id="3.40.50.12780">
    <property type="entry name" value="N-terminal domain of ligase-like"/>
    <property type="match status" value="1"/>
</dbReference>
<keyword evidence="2" id="KW-0436">Ligase</keyword>
<dbReference type="PANTHER" id="PTHR43272:SF83">
    <property type="entry name" value="ACYL-COA SYNTHETASE LONG-CHAIN, ISOFORM J"/>
    <property type="match status" value="1"/>
</dbReference>
<dbReference type="GO" id="GO:0035336">
    <property type="term" value="P:long-chain fatty-acyl-CoA metabolic process"/>
    <property type="evidence" value="ECO:0007669"/>
    <property type="project" value="TreeGrafter"/>
</dbReference>
<dbReference type="AlphaFoldDB" id="A0AAD6UBW2"/>
<keyword evidence="3" id="KW-0547">Nucleotide-binding</keyword>
<reference evidence="7" key="1">
    <citation type="submission" date="2023-03" db="EMBL/GenBank/DDBJ databases">
        <title>Massive genome expansion in bonnet fungi (Mycena s.s.) driven by repeated elements and novel gene families across ecological guilds.</title>
        <authorList>
            <consortium name="Lawrence Berkeley National Laboratory"/>
            <person name="Harder C.B."/>
            <person name="Miyauchi S."/>
            <person name="Viragh M."/>
            <person name="Kuo A."/>
            <person name="Thoen E."/>
            <person name="Andreopoulos B."/>
            <person name="Lu D."/>
            <person name="Skrede I."/>
            <person name="Drula E."/>
            <person name="Henrissat B."/>
            <person name="Morin E."/>
            <person name="Kohler A."/>
            <person name="Barry K."/>
            <person name="LaButti K."/>
            <person name="Morin E."/>
            <person name="Salamov A."/>
            <person name="Lipzen A."/>
            <person name="Mereny Z."/>
            <person name="Hegedus B."/>
            <person name="Baldrian P."/>
            <person name="Stursova M."/>
            <person name="Weitz H."/>
            <person name="Taylor A."/>
            <person name="Grigoriev I.V."/>
            <person name="Nagy L.G."/>
            <person name="Martin F."/>
            <person name="Kauserud H."/>
        </authorList>
    </citation>
    <scope>NUCLEOTIDE SEQUENCE</scope>
    <source>
        <strain evidence="7">CBHHK173m</strain>
    </source>
</reference>
<evidence type="ECO:0000313" key="8">
    <source>
        <dbReference type="Proteomes" id="UP001222325"/>
    </source>
</evidence>
<dbReference type="GO" id="GO:0005886">
    <property type="term" value="C:plasma membrane"/>
    <property type="evidence" value="ECO:0007669"/>
    <property type="project" value="TreeGrafter"/>
</dbReference>
<dbReference type="GO" id="GO:0005783">
    <property type="term" value="C:endoplasmic reticulum"/>
    <property type="evidence" value="ECO:0007669"/>
    <property type="project" value="TreeGrafter"/>
</dbReference>
<feature type="domain" description="AMP-dependent synthetase/ligase" evidence="6">
    <location>
        <begin position="105"/>
        <end position="516"/>
    </location>
</feature>
<dbReference type="GO" id="GO:0004467">
    <property type="term" value="F:long-chain fatty acid-CoA ligase activity"/>
    <property type="evidence" value="ECO:0007669"/>
    <property type="project" value="UniProtKB-EC"/>
</dbReference>
<evidence type="ECO:0000256" key="3">
    <source>
        <dbReference type="ARBA" id="ARBA00022741"/>
    </source>
</evidence>
<keyword evidence="4" id="KW-0067">ATP-binding</keyword>
<comment type="similarity">
    <text evidence="1">Belongs to the ATP-dependent AMP-binding enzyme family.</text>
</comment>
<dbReference type="InterPro" id="IPR020845">
    <property type="entry name" value="AMP-binding_CS"/>
</dbReference>